<dbReference type="AlphaFoldDB" id="A0A1X6WMD5"/>
<dbReference type="Proteomes" id="UP000195918">
    <property type="component" value="Unassembled WGS sequence"/>
</dbReference>
<dbReference type="Gene3D" id="3.40.50.300">
    <property type="entry name" value="P-loop containing nucleotide triphosphate hydrolases"/>
    <property type="match status" value="1"/>
</dbReference>
<dbReference type="InterPro" id="IPR003593">
    <property type="entry name" value="AAA+_ATPase"/>
</dbReference>
<dbReference type="InterPro" id="IPR027417">
    <property type="entry name" value="P-loop_NTPase"/>
</dbReference>
<dbReference type="SUPFAM" id="SSF52540">
    <property type="entry name" value="P-loop containing nucleoside triphosphate hydrolases"/>
    <property type="match status" value="1"/>
</dbReference>
<dbReference type="GO" id="GO:0016887">
    <property type="term" value="F:ATP hydrolysis activity"/>
    <property type="evidence" value="ECO:0007669"/>
    <property type="project" value="InterPro"/>
</dbReference>
<dbReference type="CDD" id="cd03255">
    <property type="entry name" value="ABC_MJ0796_LolCDE_FtsE"/>
    <property type="match status" value="1"/>
</dbReference>
<evidence type="ECO:0000256" key="6">
    <source>
        <dbReference type="ARBA" id="ARBA00022840"/>
    </source>
</evidence>
<sequence length="223" mass="25062">MKTIELKNISKDFKIGEQLVNILKPTTLTINEGEFIALIGPSGSGKSTLLTIIGALQKPTNGDLMINGKNISQLTNKELTQLRFDEIGFILQASNLVPYLTIQEQFELQYRFNKEKINFKKIDETLDNLGIKQLKHKYSEEISGGERQRAAVGLALIKEPKIILADEPTASLDTKKAFEIMAIFKEITEKTKTTIIVVTHDLRILDNCDRILTMNDGILSEQN</sequence>
<evidence type="ECO:0000256" key="4">
    <source>
        <dbReference type="ARBA" id="ARBA00022475"/>
    </source>
</evidence>
<evidence type="ECO:0000256" key="11">
    <source>
        <dbReference type="ARBA" id="ARBA00024721"/>
    </source>
</evidence>
<keyword evidence="6 13" id="KW-0067">ATP-binding</keyword>
<dbReference type="InterPro" id="IPR017871">
    <property type="entry name" value="ABC_transporter-like_CS"/>
</dbReference>
<dbReference type="Pfam" id="PF00005">
    <property type="entry name" value="ABC_tran"/>
    <property type="match status" value="1"/>
</dbReference>
<dbReference type="GO" id="GO:0098796">
    <property type="term" value="C:membrane protein complex"/>
    <property type="evidence" value="ECO:0007669"/>
    <property type="project" value="UniProtKB-ARBA"/>
</dbReference>
<organism evidence="13 14">
    <name type="scientific">Vagococcus fluvialis bH819</name>
    <dbReference type="NCBI Taxonomy" id="1255619"/>
    <lineage>
        <taxon>Bacteria</taxon>
        <taxon>Bacillati</taxon>
        <taxon>Bacillota</taxon>
        <taxon>Bacilli</taxon>
        <taxon>Lactobacillales</taxon>
        <taxon>Enterococcaceae</taxon>
        <taxon>Vagococcus</taxon>
    </lineage>
</organism>
<keyword evidence="7" id="KW-0029">Amino-acid transport</keyword>
<comment type="subunit">
    <text evidence="2">The complex is composed of two ATP-binding proteins (HrtA), two transmembrane proteins (HrtB) and a solute-binding protein.</text>
</comment>
<dbReference type="SMART" id="SM00382">
    <property type="entry name" value="AAA"/>
    <property type="match status" value="1"/>
</dbReference>
<evidence type="ECO:0000256" key="1">
    <source>
        <dbReference type="ARBA" id="ARBA00004202"/>
    </source>
</evidence>
<evidence type="ECO:0000313" key="13">
    <source>
        <dbReference type="EMBL" id="SLM85425.1"/>
    </source>
</evidence>
<keyword evidence="5" id="KW-0547">Nucleotide-binding</keyword>
<dbReference type="GO" id="GO:0022857">
    <property type="term" value="F:transmembrane transporter activity"/>
    <property type="evidence" value="ECO:0007669"/>
    <property type="project" value="TreeGrafter"/>
</dbReference>
<keyword evidence="8" id="KW-0472">Membrane</keyword>
<dbReference type="RefSeq" id="WP_086951059.1">
    <property type="nucleotide sequence ID" value="NZ_FWFD01000008.1"/>
</dbReference>
<reference evidence="14" key="1">
    <citation type="submission" date="2017-02" db="EMBL/GenBank/DDBJ databases">
        <authorList>
            <person name="Dridi B."/>
        </authorList>
    </citation>
    <scope>NUCLEOTIDE SEQUENCE [LARGE SCALE GENOMIC DNA]</scope>
    <source>
        <strain evidence="14">bH819</strain>
    </source>
</reference>
<evidence type="ECO:0000259" key="12">
    <source>
        <dbReference type="PROSITE" id="PS50893"/>
    </source>
</evidence>
<comment type="similarity">
    <text evidence="9">Belongs to the ABC transporter superfamily. HrtA family.</text>
</comment>
<keyword evidence="4" id="KW-1003">Cell membrane</keyword>
<evidence type="ECO:0000256" key="8">
    <source>
        <dbReference type="ARBA" id="ARBA00023136"/>
    </source>
</evidence>
<dbReference type="GO" id="GO:0006865">
    <property type="term" value="P:amino acid transport"/>
    <property type="evidence" value="ECO:0007669"/>
    <property type="project" value="UniProtKB-KW"/>
</dbReference>
<evidence type="ECO:0000256" key="10">
    <source>
        <dbReference type="ARBA" id="ARBA00024432"/>
    </source>
</evidence>
<dbReference type="InterPro" id="IPR003439">
    <property type="entry name" value="ABC_transporter-like_ATP-bd"/>
</dbReference>
<dbReference type="PROSITE" id="PS50893">
    <property type="entry name" value="ABC_TRANSPORTER_2"/>
    <property type="match status" value="1"/>
</dbReference>
<dbReference type="PROSITE" id="PS00211">
    <property type="entry name" value="ABC_TRANSPORTER_1"/>
    <property type="match status" value="1"/>
</dbReference>
<evidence type="ECO:0000256" key="5">
    <source>
        <dbReference type="ARBA" id="ARBA00022741"/>
    </source>
</evidence>
<dbReference type="GO" id="GO:0005524">
    <property type="term" value="F:ATP binding"/>
    <property type="evidence" value="ECO:0007669"/>
    <property type="project" value="UniProtKB-KW"/>
</dbReference>
<dbReference type="InterPro" id="IPR015854">
    <property type="entry name" value="ABC_transpr_LolD-like"/>
</dbReference>
<dbReference type="EMBL" id="FWFD01000008">
    <property type="protein sequence ID" value="SLM85425.1"/>
    <property type="molecule type" value="Genomic_DNA"/>
</dbReference>
<dbReference type="FunFam" id="3.40.50.300:FF:000032">
    <property type="entry name" value="Export ABC transporter ATP-binding protein"/>
    <property type="match status" value="1"/>
</dbReference>
<name>A0A1X6WMD5_9ENTE</name>
<evidence type="ECO:0000256" key="7">
    <source>
        <dbReference type="ARBA" id="ARBA00022970"/>
    </source>
</evidence>
<dbReference type="OrthoDB" id="9791546at2"/>
<dbReference type="PANTHER" id="PTHR24220">
    <property type="entry name" value="IMPORT ATP-BINDING PROTEIN"/>
    <property type="match status" value="1"/>
</dbReference>
<dbReference type="InterPro" id="IPR017911">
    <property type="entry name" value="MacB-like_ATP-bd"/>
</dbReference>
<dbReference type="GO" id="GO:0005886">
    <property type="term" value="C:plasma membrane"/>
    <property type="evidence" value="ECO:0007669"/>
    <property type="project" value="UniProtKB-SubCell"/>
</dbReference>
<comment type="subcellular location">
    <subcellularLocation>
        <location evidence="1">Cell membrane</location>
        <topology evidence="1">Peripheral membrane protein</topology>
    </subcellularLocation>
</comment>
<feature type="domain" description="ABC transporter" evidence="12">
    <location>
        <begin position="4"/>
        <end position="223"/>
    </location>
</feature>
<keyword evidence="14" id="KW-1185">Reference proteome</keyword>
<evidence type="ECO:0000313" key="14">
    <source>
        <dbReference type="Proteomes" id="UP000195918"/>
    </source>
</evidence>
<dbReference type="PANTHER" id="PTHR24220:SF666">
    <property type="entry name" value="HEMIN IMPORT ATP-BINDING PROTEIN HRTA-RELATED"/>
    <property type="match status" value="1"/>
</dbReference>
<comment type="function">
    <text evidence="11">Part of the ABC transporter complex hrt involved in hemin import. Responsible for energy coupling to the transport system.</text>
</comment>
<protein>
    <recommendedName>
        <fullName evidence="10">Putative hemin import ATP-binding protein HrtA</fullName>
    </recommendedName>
</protein>
<evidence type="ECO:0000256" key="2">
    <source>
        <dbReference type="ARBA" id="ARBA00011131"/>
    </source>
</evidence>
<keyword evidence="3" id="KW-0813">Transport</keyword>
<proteinExistence type="inferred from homology"/>
<accession>A0A1X6WMD5</accession>
<evidence type="ECO:0000256" key="3">
    <source>
        <dbReference type="ARBA" id="ARBA00022448"/>
    </source>
</evidence>
<gene>
    <name evidence="13" type="ORF">FM121_04955</name>
</gene>
<evidence type="ECO:0000256" key="9">
    <source>
        <dbReference type="ARBA" id="ARBA00024359"/>
    </source>
</evidence>